<gene>
    <name evidence="1" type="ORF">QYE76_003174</name>
</gene>
<accession>A0AAD8RPN4</accession>
<comment type="caution">
    <text evidence="1">The sequence shown here is derived from an EMBL/GenBank/DDBJ whole genome shotgun (WGS) entry which is preliminary data.</text>
</comment>
<dbReference type="AlphaFoldDB" id="A0AAD8RPN4"/>
<sequence length="96" mass="10425">MSGRVPPLTVEAVPSHVATTSLLMGFEIVFGPVGRGKAAMVVLKLWWHTFVDDEFGGAQWSVQCKVGRVGRNLCQAGRHQRGDAHRCHPSFLKGVG</sequence>
<keyword evidence="2" id="KW-1185">Reference proteome</keyword>
<proteinExistence type="predicted"/>
<evidence type="ECO:0000313" key="2">
    <source>
        <dbReference type="Proteomes" id="UP001231189"/>
    </source>
</evidence>
<name>A0AAD8RPN4_LOLMU</name>
<organism evidence="1 2">
    <name type="scientific">Lolium multiflorum</name>
    <name type="common">Italian ryegrass</name>
    <name type="synonym">Lolium perenne subsp. multiflorum</name>
    <dbReference type="NCBI Taxonomy" id="4521"/>
    <lineage>
        <taxon>Eukaryota</taxon>
        <taxon>Viridiplantae</taxon>
        <taxon>Streptophyta</taxon>
        <taxon>Embryophyta</taxon>
        <taxon>Tracheophyta</taxon>
        <taxon>Spermatophyta</taxon>
        <taxon>Magnoliopsida</taxon>
        <taxon>Liliopsida</taxon>
        <taxon>Poales</taxon>
        <taxon>Poaceae</taxon>
        <taxon>BOP clade</taxon>
        <taxon>Pooideae</taxon>
        <taxon>Poodae</taxon>
        <taxon>Poeae</taxon>
        <taxon>Poeae Chloroplast Group 2 (Poeae type)</taxon>
        <taxon>Loliodinae</taxon>
        <taxon>Loliinae</taxon>
        <taxon>Lolium</taxon>
    </lineage>
</organism>
<evidence type="ECO:0000313" key="1">
    <source>
        <dbReference type="EMBL" id="KAK1628859.1"/>
    </source>
</evidence>
<dbReference type="Proteomes" id="UP001231189">
    <property type="component" value="Unassembled WGS sequence"/>
</dbReference>
<reference evidence="1" key="1">
    <citation type="submission" date="2023-07" db="EMBL/GenBank/DDBJ databases">
        <title>A chromosome-level genome assembly of Lolium multiflorum.</title>
        <authorList>
            <person name="Chen Y."/>
            <person name="Copetti D."/>
            <person name="Kolliker R."/>
            <person name="Studer B."/>
        </authorList>
    </citation>
    <scope>NUCLEOTIDE SEQUENCE</scope>
    <source>
        <strain evidence="1">02402/16</strain>
        <tissue evidence="1">Leaf</tissue>
    </source>
</reference>
<dbReference type="EMBL" id="JAUUTY010000005">
    <property type="protein sequence ID" value="KAK1628859.1"/>
    <property type="molecule type" value="Genomic_DNA"/>
</dbReference>
<protein>
    <submittedName>
        <fullName evidence="1">Uncharacterized protein</fullName>
    </submittedName>
</protein>